<keyword evidence="2" id="KW-1185">Reference proteome</keyword>
<sequence length="64" mass="7340">MGATSYTQWTHYKVTSSHWRKIATELESVDVSATNLSLTTAYHKKNKAHSVSENRIYWVANIVQ</sequence>
<protein>
    <submittedName>
        <fullName evidence="1">Uncharacterized protein</fullName>
    </submittedName>
</protein>
<comment type="caution">
    <text evidence="1">The sequence shown here is derived from an EMBL/GenBank/DDBJ whole genome shotgun (WGS) entry which is preliminary data.</text>
</comment>
<reference evidence="1 2" key="1">
    <citation type="submission" date="2010-04" db="EMBL/GenBank/DDBJ databases">
        <authorList>
            <person name="Muzny D."/>
            <person name="Qin X."/>
            <person name="Deng J."/>
            <person name="Jiang H."/>
            <person name="Liu Y."/>
            <person name="Qu J."/>
            <person name="Song X.-Z."/>
            <person name="Zhang L."/>
            <person name="Thornton R."/>
            <person name="Coyle M."/>
            <person name="Francisco L."/>
            <person name="Jackson L."/>
            <person name="Javaid M."/>
            <person name="Korchina V."/>
            <person name="Kovar C."/>
            <person name="Mata R."/>
            <person name="Mathew T."/>
            <person name="Ngo R."/>
            <person name="Nguyen L."/>
            <person name="Nguyen N."/>
            <person name="Okwuonu G."/>
            <person name="Ongeri F."/>
            <person name="Pham C."/>
            <person name="Simmons D."/>
            <person name="Wilczek-Boney K."/>
            <person name="Hale W."/>
            <person name="Jakkamsetti A."/>
            <person name="Pham P."/>
            <person name="Ruth R."/>
            <person name="San Lucas F."/>
            <person name="Warren J."/>
            <person name="Zhang J."/>
            <person name="Zhao Z."/>
            <person name="Zhou C."/>
            <person name="Zhu D."/>
            <person name="Lee S."/>
            <person name="Bess C."/>
            <person name="Blankenburg K."/>
            <person name="Forbes L."/>
            <person name="Fu Q."/>
            <person name="Gubbala S."/>
            <person name="Hirani K."/>
            <person name="Jayaseelan J.C."/>
            <person name="Lara F."/>
            <person name="Munidasa M."/>
            <person name="Palculict T."/>
            <person name="Patil S."/>
            <person name="Pu L.-L."/>
            <person name="Saada N."/>
            <person name="Tang L."/>
            <person name="Weissenberger G."/>
            <person name="Zhu Y."/>
            <person name="Hemphill L."/>
            <person name="Shang Y."/>
            <person name="Youmans B."/>
            <person name="Ayvaz T."/>
            <person name="Ross M."/>
            <person name="Santibanez J."/>
            <person name="Aqrawi P."/>
            <person name="Gross S."/>
            <person name="Joshi V."/>
            <person name="Fowler G."/>
            <person name="Nazareth L."/>
            <person name="Reid J."/>
            <person name="Worley K."/>
            <person name="Petrosino J."/>
            <person name="Highlander S."/>
            <person name="Gibbs R."/>
        </authorList>
    </citation>
    <scope>NUCLEOTIDE SEQUENCE [LARGE SCALE GENOMIC DNA]</scope>
    <source>
        <strain evidence="1 2">DSM 11664</strain>
    </source>
</reference>
<evidence type="ECO:0000313" key="2">
    <source>
        <dbReference type="Proteomes" id="UP000004069"/>
    </source>
</evidence>
<dbReference type="PATRIC" id="fig|585524.9.peg.556"/>
<proteinExistence type="predicted"/>
<evidence type="ECO:0000313" key="1">
    <source>
        <dbReference type="EMBL" id="EFG55426.1"/>
    </source>
</evidence>
<dbReference type="STRING" id="83683.B1745_07180"/>
<accession>D4YTR7</accession>
<gene>
    <name evidence="1" type="ORF">HMPREF0493_0928</name>
</gene>
<dbReference type="EMBL" id="ADNY01000035">
    <property type="protein sequence ID" value="EFG55426.1"/>
    <property type="molecule type" value="Genomic_DNA"/>
</dbReference>
<dbReference type="AlphaFoldDB" id="D4YTR7"/>
<dbReference type="Proteomes" id="UP000004069">
    <property type="component" value="Unassembled WGS sequence"/>
</dbReference>
<organism evidence="1 2">
    <name type="scientific">Lactobacillus amylolyticus DSM 11664</name>
    <dbReference type="NCBI Taxonomy" id="585524"/>
    <lineage>
        <taxon>Bacteria</taxon>
        <taxon>Bacillati</taxon>
        <taxon>Bacillota</taxon>
        <taxon>Bacilli</taxon>
        <taxon>Lactobacillales</taxon>
        <taxon>Lactobacillaceae</taxon>
        <taxon>Lactobacillus</taxon>
    </lineage>
</organism>
<name>D4YTR7_9LACO</name>